<dbReference type="RefSeq" id="WP_054970447.1">
    <property type="nucleotide sequence ID" value="NZ_LJCO01000077.1"/>
</dbReference>
<dbReference type="EMBL" id="LJCO01000077">
    <property type="protein sequence ID" value="KPV42383.1"/>
    <property type="molecule type" value="Genomic_DNA"/>
</dbReference>
<comment type="caution">
    <text evidence="1">The sequence shown here is derived from an EMBL/GenBank/DDBJ whole genome shotgun (WGS) entry which is preliminary data.</text>
</comment>
<evidence type="ECO:0000313" key="2">
    <source>
        <dbReference type="Proteomes" id="UP000050482"/>
    </source>
</evidence>
<evidence type="ECO:0000313" key="1">
    <source>
        <dbReference type="EMBL" id="KPV42383.1"/>
    </source>
</evidence>
<reference evidence="1 2" key="1">
    <citation type="submission" date="2015-09" db="EMBL/GenBank/DDBJ databases">
        <title>Draft genome sequence of Alicyclobacillus ferrooxydans DSM 22381.</title>
        <authorList>
            <person name="Hemp J."/>
        </authorList>
    </citation>
    <scope>NUCLEOTIDE SEQUENCE [LARGE SCALE GENOMIC DNA]</scope>
    <source>
        <strain evidence="1 2">TC-34</strain>
    </source>
</reference>
<accession>A0A0P9CS29</accession>
<dbReference type="AlphaFoldDB" id="A0A0P9CS29"/>
<gene>
    <name evidence="1" type="ORF">AN477_17380</name>
</gene>
<sequence>MSEALYGFEGWLGGGLGVAWGGLEERKKGRLPATYVWFVSLSKQGQNLPLTGYIAMAGDY</sequence>
<name>A0A0P9CS29_9BACL</name>
<dbReference type="Proteomes" id="UP000050482">
    <property type="component" value="Unassembled WGS sequence"/>
</dbReference>
<proteinExistence type="predicted"/>
<dbReference type="PATRIC" id="fig|471514.4.peg.4931"/>
<keyword evidence="2" id="KW-1185">Reference proteome</keyword>
<protein>
    <submittedName>
        <fullName evidence="1">Uncharacterized protein</fullName>
    </submittedName>
</protein>
<organism evidence="1 2">
    <name type="scientific">Alicyclobacillus ferrooxydans</name>
    <dbReference type="NCBI Taxonomy" id="471514"/>
    <lineage>
        <taxon>Bacteria</taxon>
        <taxon>Bacillati</taxon>
        <taxon>Bacillota</taxon>
        <taxon>Bacilli</taxon>
        <taxon>Bacillales</taxon>
        <taxon>Alicyclobacillaceae</taxon>
        <taxon>Alicyclobacillus</taxon>
    </lineage>
</organism>